<keyword evidence="4" id="KW-0539">Nucleus</keyword>
<dbReference type="CDD" id="cd00167">
    <property type="entry name" value="SANT"/>
    <property type="match status" value="2"/>
</dbReference>
<dbReference type="GO" id="GO:0042796">
    <property type="term" value="P:snRNA transcription by RNA polymerase III"/>
    <property type="evidence" value="ECO:0007669"/>
    <property type="project" value="TreeGrafter"/>
</dbReference>
<dbReference type="AlphaFoldDB" id="A0A146KG65"/>
<evidence type="ECO:0000256" key="2">
    <source>
        <dbReference type="ARBA" id="ARBA00023125"/>
    </source>
</evidence>
<dbReference type="PROSITE" id="PS51294">
    <property type="entry name" value="HTH_MYB"/>
    <property type="match status" value="1"/>
</dbReference>
<sequence>QKPLKSKWSDEEKEHLIRATTKYMNGEKQVLWDKVNLEFPNRTKSQLKTFFFNNLKPKLDPTSYKQNEAWQPSNDRLLLELVEKHGKKWQTLESFMPGCSAKQLKLRYFYLEKHLKVVQTTRKSSNQREETERSKKKKEAEEQLLDKEQEQVLQMIRLLLEQQQVREPMDKHKSKRNDFTE</sequence>
<keyword evidence="2" id="KW-0238">DNA-binding</keyword>
<dbReference type="GO" id="GO:0000978">
    <property type="term" value="F:RNA polymerase II cis-regulatory region sequence-specific DNA binding"/>
    <property type="evidence" value="ECO:0007669"/>
    <property type="project" value="TreeGrafter"/>
</dbReference>
<accession>A0A146KG65</accession>
<keyword evidence="3" id="KW-0804">Transcription</keyword>
<dbReference type="EMBL" id="GDID01002215">
    <property type="protein sequence ID" value="JAP94391.1"/>
    <property type="molecule type" value="Transcribed_RNA"/>
</dbReference>
<evidence type="ECO:0000313" key="8">
    <source>
        <dbReference type="EMBL" id="JAP94391.1"/>
    </source>
</evidence>
<dbReference type="InterPro" id="IPR051575">
    <property type="entry name" value="Myb-like_DNA-bd"/>
</dbReference>
<feature type="domain" description="HTH myb-type" evidence="7">
    <location>
        <begin position="1"/>
        <end position="59"/>
    </location>
</feature>
<gene>
    <name evidence="8" type="ORF">TPC1_12972</name>
</gene>
<feature type="domain" description="Myb-like" evidence="6">
    <location>
        <begin position="1"/>
        <end position="55"/>
    </location>
</feature>
<reference evidence="8" key="1">
    <citation type="submission" date="2015-07" db="EMBL/GenBank/DDBJ databases">
        <title>Adaptation to a free-living lifestyle via gene acquisitions in the diplomonad Trepomonas sp. PC1.</title>
        <authorList>
            <person name="Xu F."/>
            <person name="Jerlstrom-Hultqvist J."/>
            <person name="Kolisko M."/>
            <person name="Simpson A.G.B."/>
            <person name="Roger A.J."/>
            <person name="Svard S.G."/>
            <person name="Andersson J.O."/>
        </authorList>
    </citation>
    <scope>NUCLEOTIDE SEQUENCE</scope>
    <source>
        <strain evidence="8">PC1</strain>
    </source>
</reference>
<keyword evidence="1" id="KW-0805">Transcription regulation</keyword>
<name>A0A146KG65_9EUKA</name>
<protein>
    <recommendedName>
        <fullName evidence="9">Myb-like DNA-binding domain-containing protein</fullName>
    </recommendedName>
</protein>
<dbReference type="PANTHER" id="PTHR46621">
    <property type="entry name" value="SNRNA-ACTIVATING PROTEIN COMPLEX SUBUNIT 4"/>
    <property type="match status" value="1"/>
</dbReference>
<dbReference type="SMART" id="SM00717">
    <property type="entry name" value="SANT"/>
    <property type="match status" value="2"/>
</dbReference>
<dbReference type="GO" id="GO:0019185">
    <property type="term" value="C:snRNA-activating protein complex"/>
    <property type="evidence" value="ECO:0007669"/>
    <property type="project" value="TreeGrafter"/>
</dbReference>
<evidence type="ECO:0008006" key="9">
    <source>
        <dbReference type="Google" id="ProtNLM"/>
    </source>
</evidence>
<evidence type="ECO:0000256" key="3">
    <source>
        <dbReference type="ARBA" id="ARBA00023163"/>
    </source>
</evidence>
<dbReference type="Pfam" id="PF00249">
    <property type="entry name" value="Myb_DNA-binding"/>
    <property type="match status" value="2"/>
</dbReference>
<dbReference type="InterPro" id="IPR009057">
    <property type="entry name" value="Homeodomain-like_sf"/>
</dbReference>
<proteinExistence type="predicted"/>
<feature type="compositionally biased region" description="Basic and acidic residues" evidence="5">
    <location>
        <begin position="126"/>
        <end position="144"/>
    </location>
</feature>
<dbReference type="SUPFAM" id="SSF46689">
    <property type="entry name" value="Homeodomain-like"/>
    <property type="match status" value="1"/>
</dbReference>
<evidence type="ECO:0000256" key="1">
    <source>
        <dbReference type="ARBA" id="ARBA00023015"/>
    </source>
</evidence>
<evidence type="ECO:0000256" key="5">
    <source>
        <dbReference type="SAM" id="MobiDB-lite"/>
    </source>
</evidence>
<evidence type="ECO:0000259" key="7">
    <source>
        <dbReference type="PROSITE" id="PS51294"/>
    </source>
</evidence>
<evidence type="ECO:0000256" key="4">
    <source>
        <dbReference type="ARBA" id="ARBA00023242"/>
    </source>
</evidence>
<dbReference type="Gene3D" id="1.10.10.60">
    <property type="entry name" value="Homeodomain-like"/>
    <property type="match status" value="2"/>
</dbReference>
<dbReference type="InterPro" id="IPR017930">
    <property type="entry name" value="Myb_dom"/>
</dbReference>
<evidence type="ECO:0000259" key="6">
    <source>
        <dbReference type="PROSITE" id="PS50090"/>
    </source>
</evidence>
<organism evidence="8">
    <name type="scientific">Trepomonas sp. PC1</name>
    <dbReference type="NCBI Taxonomy" id="1076344"/>
    <lineage>
        <taxon>Eukaryota</taxon>
        <taxon>Metamonada</taxon>
        <taxon>Diplomonadida</taxon>
        <taxon>Hexamitidae</taxon>
        <taxon>Hexamitinae</taxon>
        <taxon>Trepomonas</taxon>
    </lineage>
</organism>
<feature type="domain" description="Myb-like" evidence="6">
    <location>
        <begin position="62"/>
        <end position="108"/>
    </location>
</feature>
<dbReference type="GO" id="GO:0001006">
    <property type="term" value="F:RNA polymerase III type 3 promoter sequence-specific DNA binding"/>
    <property type="evidence" value="ECO:0007669"/>
    <property type="project" value="TreeGrafter"/>
</dbReference>
<dbReference type="InterPro" id="IPR001005">
    <property type="entry name" value="SANT/Myb"/>
</dbReference>
<dbReference type="PANTHER" id="PTHR46621:SF1">
    <property type="entry name" value="SNRNA-ACTIVATING PROTEIN COMPLEX SUBUNIT 4"/>
    <property type="match status" value="1"/>
</dbReference>
<dbReference type="PROSITE" id="PS50090">
    <property type="entry name" value="MYB_LIKE"/>
    <property type="match status" value="2"/>
</dbReference>
<feature type="non-terminal residue" evidence="8">
    <location>
        <position position="1"/>
    </location>
</feature>
<feature type="region of interest" description="Disordered" evidence="5">
    <location>
        <begin position="120"/>
        <end position="144"/>
    </location>
</feature>
<dbReference type="GO" id="GO:0042795">
    <property type="term" value="P:snRNA transcription by RNA polymerase II"/>
    <property type="evidence" value="ECO:0007669"/>
    <property type="project" value="TreeGrafter"/>
</dbReference>